<protein>
    <submittedName>
        <fullName evidence="1">Uncharacterized protein</fullName>
    </submittedName>
</protein>
<organism evidence="1">
    <name type="scientific">Picea glauca</name>
    <name type="common">White spruce</name>
    <name type="synonym">Pinus glauca</name>
    <dbReference type="NCBI Taxonomy" id="3330"/>
    <lineage>
        <taxon>Eukaryota</taxon>
        <taxon>Viridiplantae</taxon>
        <taxon>Streptophyta</taxon>
        <taxon>Embryophyta</taxon>
        <taxon>Tracheophyta</taxon>
        <taxon>Spermatophyta</taxon>
        <taxon>Pinopsida</taxon>
        <taxon>Pinidae</taxon>
        <taxon>Conifers I</taxon>
        <taxon>Pinales</taxon>
        <taxon>Pinaceae</taxon>
        <taxon>Picea</taxon>
    </lineage>
</organism>
<reference evidence="1" key="1">
    <citation type="journal article" date="2015" name="Genome Biol. Evol.">
        <title>Organellar Genomes of White Spruce (Picea glauca): Assembly and Annotation.</title>
        <authorList>
            <person name="Jackman S.D."/>
            <person name="Warren R.L."/>
            <person name="Gibb E.A."/>
            <person name="Vandervalk B.P."/>
            <person name="Mohamadi H."/>
            <person name="Chu J."/>
            <person name="Raymond A."/>
            <person name="Pleasance S."/>
            <person name="Coope R."/>
            <person name="Wildung M.R."/>
            <person name="Ritland C.E."/>
            <person name="Bousquet J."/>
            <person name="Jones S.J."/>
            <person name="Bohlmann J."/>
            <person name="Birol I."/>
        </authorList>
    </citation>
    <scope>NUCLEOTIDE SEQUENCE [LARGE SCALE GENOMIC DNA]</scope>
    <source>
        <tissue evidence="1">Flushing bud</tissue>
    </source>
</reference>
<sequence length="69" mass="8201">MHAYLSLASKHGRLGPKQLNITQPAFEMQFHERAKTRILWGRRSVGFRLIWNIKIVFFSPDRLPHLHSY</sequence>
<accession>A0A101M293</accession>
<evidence type="ECO:0000313" key="1">
    <source>
        <dbReference type="EMBL" id="KUM49588.1"/>
    </source>
</evidence>
<comment type="caution">
    <text evidence="1">The sequence shown here is derived from an EMBL/GenBank/DDBJ whole genome shotgun (WGS) entry which is preliminary data.</text>
</comment>
<dbReference type="AlphaFoldDB" id="A0A101M293"/>
<name>A0A101M293_PICGL</name>
<dbReference type="EMBL" id="LKAM01000002">
    <property type="protein sequence ID" value="KUM49588.1"/>
    <property type="molecule type" value="Genomic_DNA"/>
</dbReference>
<gene>
    <name evidence="1" type="ORF">ABT39_MTgene2813</name>
</gene>
<keyword evidence="1" id="KW-0496">Mitochondrion</keyword>
<geneLocation type="mitochondrion" evidence="1"/>
<proteinExistence type="predicted"/>